<dbReference type="InParanoid" id="A0A2P5FD01"/>
<proteinExistence type="predicted"/>
<reference evidence="2" key="1">
    <citation type="submission" date="2016-06" db="EMBL/GenBank/DDBJ databases">
        <title>Parallel loss of symbiosis genes in relatives of nitrogen-fixing non-legume Parasponia.</title>
        <authorList>
            <person name="Van Velzen R."/>
            <person name="Holmer R."/>
            <person name="Bu F."/>
            <person name="Rutten L."/>
            <person name="Van Zeijl A."/>
            <person name="Liu W."/>
            <person name="Santuari L."/>
            <person name="Cao Q."/>
            <person name="Sharma T."/>
            <person name="Shen D."/>
            <person name="Roswanjaya Y."/>
            <person name="Wardhani T."/>
            <person name="Kalhor M.S."/>
            <person name="Jansen J."/>
            <person name="Van den Hoogen J."/>
            <person name="Gungor B."/>
            <person name="Hartog M."/>
            <person name="Hontelez J."/>
            <person name="Verver J."/>
            <person name="Yang W.-C."/>
            <person name="Schijlen E."/>
            <person name="Repin R."/>
            <person name="Schilthuizen M."/>
            <person name="Schranz E."/>
            <person name="Heidstra R."/>
            <person name="Miyata K."/>
            <person name="Fedorova E."/>
            <person name="Kohlen W."/>
            <person name="Bisseling T."/>
            <person name="Smit S."/>
            <person name="Geurts R."/>
        </authorList>
    </citation>
    <scope>NUCLEOTIDE SEQUENCE [LARGE SCALE GENOMIC DNA]</scope>
    <source>
        <strain evidence="2">cv. RG33-2</strain>
    </source>
</reference>
<dbReference type="AlphaFoldDB" id="A0A2P5FD01"/>
<evidence type="ECO:0000313" key="2">
    <source>
        <dbReference type="Proteomes" id="UP000237000"/>
    </source>
</evidence>
<accession>A0A2P5FD01</accession>
<dbReference type="OrthoDB" id="1711136at2759"/>
<organism evidence="1 2">
    <name type="scientific">Trema orientale</name>
    <name type="common">Charcoal tree</name>
    <name type="synonym">Celtis orientalis</name>
    <dbReference type="NCBI Taxonomy" id="63057"/>
    <lineage>
        <taxon>Eukaryota</taxon>
        <taxon>Viridiplantae</taxon>
        <taxon>Streptophyta</taxon>
        <taxon>Embryophyta</taxon>
        <taxon>Tracheophyta</taxon>
        <taxon>Spermatophyta</taxon>
        <taxon>Magnoliopsida</taxon>
        <taxon>eudicotyledons</taxon>
        <taxon>Gunneridae</taxon>
        <taxon>Pentapetalae</taxon>
        <taxon>rosids</taxon>
        <taxon>fabids</taxon>
        <taxon>Rosales</taxon>
        <taxon>Cannabaceae</taxon>
        <taxon>Trema</taxon>
    </lineage>
</organism>
<comment type="caution">
    <text evidence="1">The sequence shown here is derived from an EMBL/GenBank/DDBJ whole genome shotgun (WGS) entry which is preliminary data.</text>
</comment>
<protein>
    <submittedName>
        <fullName evidence="1">Uncharacterized protein</fullName>
    </submittedName>
</protein>
<dbReference type="Proteomes" id="UP000237000">
    <property type="component" value="Unassembled WGS sequence"/>
</dbReference>
<sequence length="124" mass="13569">MAVEARHLHLFPPQLIGNREIMNPIEGNANPYNTQMGYHHGVLPLPGPATTITAETLLPAYNSFVNDSVPPPKTAKKSDSGLTYNIPTTTTASFSRKRSREYSSAAINNHFNSNSISIALFLNM</sequence>
<gene>
    <name evidence="1" type="ORF">TorRG33x02_084980</name>
</gene>
<evidence type="ECO:0000313" key="1">
    <source>
        <dbReference type="EMBL" id="PON95669.1"/>
    </source>
</evidence>
<keyword evidence="2" id="KW-1185">Reference proteome</keyword>
<dbReference type="EMBL" id="JXTC01000043">
    <property type="protein sequence ID" value="PON95669.1"/>
    <property type="molecule type" value="Genomic_DNA"/>
</dbReference>
<name>A0A2P5FD01_TREOI</name>